<feature type="domain" description="Penicillin-binding protein transpeptidase" evidence="11">
    <location>
        <begin position="343"/>
        <end position="619"/>
    </location>
</feature>
<protein>
    <recommendedName>
        <fullName evidence="4 9">Beta-lactamase</fullName>
        <ecNumber evidence="4 9">3.5.2.6</ecNumber>
    </recommendedName>
</protein>
<dbReference type="SUPFAM" id="SSF56601">
    <property type="entry name" value="beta-lactamase/transpeptidase-like"/>
    <property type="match status" value="1"/>
</dbReference>
<evidence type="ECO:0000256" key="9">
    <source>
        <dbReference type="RuleBase" id="RU361140"/>
    </source>
</evidence>
<keyword evidence="14" id="KW-0131">Cell cycle</keyword>
<evidence type="ECO:0000256" key="3">
    <source>
        <dbReference type="ARBA" id="ARBA00007898"/>
    </source>
</evidence>
<evidence type="ECO:0000256" key="2">
    <source>
        <dbReference type="ARBA" id="ARBA00007171"/>
    </source>
</evidence>
<dbReference type="Pfam" id="PF05223">
    <property type="entry name" value="MecA_N"/>
    <property type="match status" value="1"/>
</dbReference>
<keyword evidence="14" id="KW-0328">Glycosyltransferase</keyword>
<dbReference type="Pfam" id="PF00905">
    <property type="entry name" value="Transpeptidase"/>
    <property type="match status" value="1"/>
</dbReference>
<dbReference type="InterPro" id="IPR001460">
    <property type="entry name" value="PCN-bd_Tpept"/>
</dbReference>
<dbReference type="PROSITE" id="PS00337">
    <property type="entry name" value="BETA_LACTAMASE_D"/>
    <property type="match status" value="1"/>
</dbReference>
<dbReference type="AlphaFoldDB" id="A0A6J4MDA9"/>
<dbReference type="InterPro" id="IPR005311">
    <property type="entry name" value="PBP_dimer"/>
</dbReference>
<sequence>MHRLLAPLVAVTLAAGLLVGCSGQDDPPEDAAARLAAGLEEGTLPSGLFEGGSPQDDYAAITAGLDPARPTVEVGGVEEQDDTAVATLDWVWEVEGRRWSYRSSADLVRDGTWQVRWDPALVEPSLVDGERLAVTTTSAPRGDVLGAGGRPLVTERPVLRYGIDKTKVRAARAATSARRAAELLGVTPGPFVAAVRSAGRDAFVEAIVLRPGDARGVDPAYASVPGAVALRDELPLAPTREFAAPVLGRVGPATAELIEESDGRLQVGDVVGLSGLQQRYDEQLAGTPGVEVSAVGPDDSRELFRDDPAPGEPLRTTLDLGLQTTAERVLAVPDPDDPGPAAAVVALRPSTGEVLAAASGPGAEGLNVATYGQYAPGSTFKVVTSLALLRSGLTPQDAVTCPPSVVVDGKTFTNYGDYPATELGSITLRDAVAHSCNTAFISSRDRLDEGALADAAASLGFGVDHDLGFPAYFGEVPAPRSQTEAAADLIGQGTVLASPMAMATVAASVSAGRTVVPHLVAGFEPQADPGTALTPAEARSLRELMRAVVTEGSGSLLAGLPGAVGAKTGTAEHGEPGPGGDLATHAWMIATQGDLAVAVFVETGVSGSRTAGPLLQRFLQAAASRPS</sequence>
<comment type="similarity">
    <text evidence="3 9">Belongs to the class-D beta-lactamase family.</text>
</comment>
<evidence type="ECO:0000313" key="14">
    <source>
        <dbReference type="EMBL" id="CAA9352186.1"/>
    </source>
</evidence>
<evidence type="ECO:0000256" key="8">
    <source>
        <dbReference type="ARBA" id="ARBA00023251"/>
    </source>
</evidence>
<keyword evidence="7" id="KW-0472">Membrane</keyword>
<evidence type="ECO:0000259" key="13">
    <source>
        <dbReference type="Pfam" id="PF05223"/>
    </source>
</evidence>
<evidence type="ECO:0000256" key="1">
    <source>
        <dbReference type="ARBA" id="ARBA00004370"/>
    </source>
</evidence>
<evidence type="ECO:0000259" key="12">
    <source>
        <dbReference type="Pfam" id="PF03717"/>
    </source>
</evidence>
<dbReference type="GO" id="GO:0017001">
    <property type="term" value="P:antibiotic catabolic process"/>
    <property type="evidence" value="ECO:0007669"/>
    <property type="project" value="InterPro"/>
</dbReference>
<feature type="domain" description="NTF2-like N-terminal transpeptidase" evidence="13">
    <location>
        <begin position="55"/>
        <end position="129"/>
    </location>
</feature>
<comment type="similarity">
    <text evidence="2">Belongs to the transpeptidase family.</text>
</comment>
<evidence type="ECO:0000259" key="11">
    <source>
        <dbReference type="Pfam" id="PF00905"/>
    </source>
</evidence>
<dbReference type="Gene3D" id="3.90.1310.10">
    <property type="entry name" value="Penicillin-binding protein 2a (Domain 2)"/>
    <property type="match status" value="1"/>
</dbReference>
<evidence type="ECO:0000256" key="4">
    <source>
        <dbReference type="ARBA" id="ARBA00012865"/>
    </source>
</evidence>
<keyword evidence="5" id="KW-0732">Signal</keyword>
<dbReference type="InterPro" id="IPR012338">
    <property type="entry name" value="Beta-lactam/transpept-like"/>
</dbReference>
<dbReference type="GO" id="GO:0008800">
    <property type="term" value="F:beta-lactamase activity"/>
    <property type="evidence" value="ECO:0007669"/>
    <property type="project" value="UniProtKB-UniRule"/>
</dbReference>
<accession>A0A6J4MDA9</accession>
<dbReference type="EC" id="3.5.2.6" evidence="4 9"/>
<dbReference type="InterPro" id="IPR050515">
    <property type="entry name" value="Beta-lactam/transpept"/>
</dbReference>
<gene>
    <name evidence="14" type="ORF">AVDCRST_MAG24-1863</name>
</gene>
<dbReference type="SUPFAM" id="SSF56519">
    <property type="entry name" value="Penicillin binding protein dimerisation domain"/>
    <property type="match status" value="1"/>
</dbReference>
<dbReference type="Gene3D" id="3.40.710.10">
    <property type="entry name" value="DD-peptidase/beta-lactamase superfamily"/>
    <property type="match status" value="1"/>
</dbReference>
<dbReference type="InterPro" id="IPR007887">
    <property type="entry name" value="MecA_N"/>
</dbReference>
<dbReference type="GO" id="GO:0071972">
    <property type="term" value="F:peptidoglycan L,D-transpeptidase activity"/>
    <property type="evidence" value="ECO:0007669"/>
    <property type="project" value="TreeGrafter"/>
</dbReference>
<dbReference type="GO" id="GO:0005886">
    <property type="term" value="C:plasma membrane"/>
    <property type="evidence" value="ECO:0007669"/>
    <property type="project" value="TreeGrafter"/>
</dbReference>
<dbReference type="InterPro" id="IPR036138">
    <property type="entry name" value="PBP_dimer_sf"/>
</dbReference>
<keyword evidence="8 9" id="KW-0046">Antibiotic resistance</keyword>
<feature type="region of interest" description="Disordered" evidence="10">
    <location>
        <begin position="289"/>
        <end position="313"/>
    </location>
</feature>
<dbReference type="InterPro" id="IPR002137">
    <property type="entry name" value="Beta-lactam_class-D_AS"/>
</dbReference>
<keyword evidence="6 9" id="KW-0378">Hydrolase</keyword>
<comment type="catalytic activity">
    <reaction evidence="9">
        <text>a beta-lactam + H2O = a substituted beta-amino acid</text>
        <dbReference type="Rhea" id="RHEA:20401"/>
        <dbReference type="ChEBI" id="CHEBI:15377"/>
        <dbReference type="ChEBI" id="CHEBI:35627"/>
        <dbReference type="ChEBI" id="CHEBI:140347"/>
        <dbReference type="EC" id="3.5.2.6"/>
    </reaction>
</comment>
<dbReference type="GO" id="GO:0016757">
    <property type="term" value="F:glycosyltransferase activity"/>
    <property type="evidence" value="ECO:0007669"/>
    <property type="project" value="UniProtKB-KW"/>
</dbReference>
<evidence type="ECO:0000256" key="10">
    <source>
        <dbReference type="SAM" id="MobiDB-lite"/>
    </source>
</evidence>
<comment type="subcellular location">
    <subcellularLocation>
        <location evidence="1">Membrane</location>
    </subcellularLocation>
</comment>
<keyword evidence="14" id="KW-0132">Cell division</keyword>
<keyword evidence="14" id="KW-0808">Transferase</keyword>
<dbReference type="Pfam" id="PF03717">
    <property type="entry name" value="PBP_dimer"/>
    <property type="match status" value="1"/>
</dbReference>
<evidence type="ECO:0000256" key="5">
    <source>
        <dbReference type="ARBA" id="ARBA00022729"/>
    </source>
</evidence>
<evidence type="ECO:0000256" key="7">
    <source>
        <dbReference type="ARBA" id="ARBA00023136"/>
    </source>
</evidence>
<dbReference type="GO" id="GO:0051301">
    <property type="term" value="P:cell division"/>
    <property type="evidence" value="ECO:0007669"/>
    <property type="project" value="UniProtKB-KW"/>
</dbReference>
<name>A0A6J4MDA9_9ACTN</name>
<feature type="compositionally biased region" description="Basic and acidic residues" evidence="10">
    <location>
        <begin position="298"/>
        <end position="308"/>
    </location>
</feature>
<dbReference type="GO" id="GO:0008658">
    <property type="term" value="F:penicillin binding"/>
    <property type="evidence" value="ECO:0007669"/>
    <property type="project" value="InterPro"/>
</dbReference>
<dbReference type="GO" id="GO:0046677">
    <property type="term" value="P:response to antibiotic"/>
    <property type="evidence" value="ECO:0007669"/>
    <property type="project" value="UniProtKB-UniRule"/>
</dbReference>
<evidence type="ECO:0000256" key="6">
    <source>
        <dbReference type="ARBA" id="ARBA00022801"/>
    </source>
</evidence>
<dbReference type="GO" id="GO:0071555">
    <property type="term" value="P:cell wall organization"/>
    <property type="evidence" value="ECO:0007669"/>
    <property type="project" value="TreeGrafter"/>
</dbReference>
<dbReference type="EMBL" id="CADCUF010000267">
    <property type="protein sequence ID" value="CAA9352186.1"/>
    <property type="molecule type" value="Genomic_DNA"/>
</dbReference>
<proteinExistence type="inferred from homology"/>
<dbReference type="PANTHER" id="PTHR30627:SF24">
    <property type="entry name" value="PENICILLIN-BINDING PROTEIN 4B"/>
    <property type="match status" value="1"/>
</dbReference>
<feature type="domain" description="Penicillin-binding protein dimerisation" evidence="12">
    <location>
        <begin position="137"/>
        <end position="295"/>
    </location>
</feature>
<organism evidence="14">
    <name type="scientific">uncultured Nocardioidaceae bacterium</name>
    <dbReference type="NCBI Taxonomy" id="253824"/>
    <lineage>
        <taxon>Bacteria</taxon>
        <taxon>Bacillati</taxon>
        <taxon>Actinomycetota</taxon>
        <taxon>Actinomycetes</taxon>
        <taxon>Propionibacteriales</taxon>
        <taxon>Nocardioidaceae</taxon>
        <taxon>environmental samples</taxon>
    </lineage>
</organism>
<dbReference type="PANTHER" id="PTHR30627">
    <property type="entry name" value="PEPTIDOGLYCAN D,D-TRANSPEPTIDASE"/>
    <property type="match status" value="1"/>
</dbReference>
<reference evidence="14" key="1">
    <citation type="submission" date="2020-02" db="EMBL/GenBank/DDBJ databases">
        <authorList>
            <person name="Meier V. D."/>
        </authorList>
    </citation>
    <scope>NUCLEOTIDE SEQUENCE</scope>
    <source>
        <strain evidence="14">AVDCRST_MAG24</strain>
    </source>
</reference>
<dbReference type="PROSITE" id="PS51257">
    <property type="entry name" value="PROKAR_LIPOPROTEIN"/>
    <property type="match status" value="1"/>
</dbReference>